<dbReference type="PANTHER" id="PTHR30081">
    <property type="entry name" value="PROTEIN-EXPORT MEMBRANE PROTEIN SEC"/>
    <property type="match status" value="1"/>
</dbReference>
<dbReference type="SUPFAM" id="SSF82866">
    <property type="entry name" value="Multidrug efflux transporter AcrB transmembrane domain"/>
    <property type="match status" value="1"/>
</dbReference>
<feature type="transmembrane region" description="Helical" evidence="9">
    <location>
        <begin position="114"/>
        <end position="134"/>
    </location>
</feature>
<keyword evidence="6 9" id="KW-1133">Transmembrane helix</keyword>
<feature type="non-terminal residue" evidence="11">
    <location>
        <position position="1"/>
    </location>
</feature>
<dbReference type="Pfam" id="PF02355">
    <property type="entry name" value="SecD_SecF_C"/>
    <property type="match status" value="1"/>
</dbReference>
<dbReference type="InterPro" id="IPR048634">
    <property type="entry name" value="SecD_SecF_C"/>
</dbReference>
<keyword evidence="8 9" id="KW-0472">Membrane</keyword>
<feature type="transmembrane region" description="Helical" evidence="9">
    <location>
        <begin position="172"/>
        <end position="193"/>
    </location>
</feature>
<dbReference type="PANTHER" id="PTHR30081:SF8">
    <property type="entry name" value="PROTEIN TRANSLOCASE SUBUNIT SECF"/>
    <property type="match status" value="1"/>
</dbReference>
<dbReference type="Gene3D" id="1.20.1640.10">
    <property type="entry name" value="Multidrug efflux transporter AcrB transmembrane domain"/>
    <property type="match status" value="1"/>
</dbReference>
<dbReference type="PRINTS" id="PR01755">
    <property type="entry name" value="SECFTRNLCASE"/>
</dbReference>
<evidence type="ECO:0000256" key="2">
    <source>
        <dbReference type="ARBA" id="ARBA00022448"/>
    </source>
</evidence>
<dbReference type="AlphaFoldDB" id="A0A2M8KUN7"/>
<dbReference type="Proteomes" id="UP000231569">
    <property type="component" value="Unassembled WGS sequence"/>
</dbReference>
<keyword evidence="7" id="KW-0811">Translocation</keyword>
<accession>A0A2M8KUN7</accession>
<keyword evidence="4 9" id="KW-0812">Transmembrane</keyword>
<evidence type="ECO:0000256" key="8">
    <source>
        <dbReference type="ARBA" id="ARBA00023136"/>
    </source>
</evidence>
<comment type="subcellular location">
    <subcellularLocation>
        <location evidence="1">Cell membrane</location>
        <topology evidence="1">Multi-pass membrane protein</topology>
    </subcellularLocation>
</comment>
<gene>
    <name evidence="11" type="ORF">COU89_02405</name>
</gene>
<evidence type="ECO:0000256" key="9">
    <source>
        <dbReference type="SAM" id="Phobius"/>
    </source>
</evidence>
<evidence type="ECO:0000259" key="10">
    <source>
        <dbReference type="Pfam" id="PF02355"/>
    </source>
</evidence>
<sequence>FLRFYRQYLLLALIVPSIAVYSIVHFGFSYSVEFVGGGSAIYSVLENPKRTSPKEAIARIVDSAEVHETNMFVDVTAKNLTKKIAQDIITQVKPLQLRLDQFDNVGPSVSADNIQRILVAALCAVVVMLVYIGFTFRGFAFAAAAVLAMIHDTLILLGSWAFLGLWGAQFDVLFITSVLTVMSFSVHDTIVIFDKIKEEERLGRFSTHEDEINSAL</sequence>
<keyword evidence="5" id="KW-0653">Protein transport</keyword>
<feature type="transmembrane region" description="Helical" evidence="9">
    <location>
        <begin position="141"/>
        <end position="166"/>
    </location>
</feature>
<dbReference type="InterPro" id="IPR022645">
    <property type="entry name" value="SecD/SecF_bac"/>
</dbReference>
<keyword evidence="3" id="KW-1003">Cell membrane</keyword>
<feature type="transmembrane region" description="Helical" evidence="9">
    <location>
        <begin position="7"/>
        <end position="28"/>
    </location>
</feature>
<evidence type="ECO:0000256" key="5">
    <source>
        <dbReference type="ARBA" id="ARBA00022927"/>
    </source>
</evidence>
<dbReference type="GO" id="GO:0015031">
    <property type="term" value="P:protein transport"/>
    <property type="evidence" value="ECO:0007669"/>
    <property type="project" value="UniProtKB-KW"/>
</dbReference>
<evidence type="ECO:0000313" key="12">
    <source>
        <dbReference type="Proteomes" id="UP000231569"/>
    </source>
</evidence>
<name>A0A2M8KUN7_9BACT</name>
<evidence type="ECO:0000256" key="1">
    <source>
        <dbReference type="ARBA" id="ARBA00004651"/>
    </source>
</evidence>
<organism evidence="11 12">
    <name type="scientific">Candidatus Roizmanbacteria bacterium CG10_big_fil_rev_8_21_14_0_10_45_7</name>
    <dbReference type="NCBI Taxonomy" id="1974854"/>
    <lineage>
        <taxon>Bacteria</taxon>
        <taxon>Candidatus Roizmaniibacteriota</taxon>
    </lineage>
</organism>
<evidence type="ECO:0000256" key="6">
    <source>
        <dbReference type="ARBA" id="ARBA00022989"/>
    </source>
</evidence>
<evidence type="ECO:0000256" key="7">
    <source>
        <dbReference type="ARBA" id="ARBA00023010"/>
    </source>
</evidence>
<reference evidence="12" key="1">
    <citation type="submission" date="2017-09" db="EMBL/GenBank/DDBJ databases">
        <title>Depth-based differentiation of microbial function through sediment-hosted aquifers and enrichment of novel symbionts in the deep terrestrial subsurface.</title>
        <authorList>
            <person name="Probst A.J."/>
            <person name="Ladd B."/>
            <person name="Jarett J.K."/>
            <person name="Geller-Mcgrath D.E."/>
            <person name="Sieber C.M.K."/>
            <person name="Emerson J.B."/>
            <person name="Anantharaman K."/>
            <person name="Thomas B.C."/>
            <person name="Malmstrom R."/>
            <person name="Stieglmeier M."/>
            <person name="Klingl A."/>
            <person name="Woyke T."/>
            <person name="Ryan C.M."/>
            <person name="Banfield J.F."/>
        </authorList>
    </citation>
    <scope>NUCLEOTIDE SEQUENCE [LARGE SCALE GENOMIC DNA]</scope>
</reference>
<comment type="caution">
    <text evidence="11">The sequence shown here is derived from an EMBL/GenBank/DDBJ whole genome shotgun (WGS) entry which is preliminary data.</text>
</comment>
<proteinExistence type="predicted"/>
<evidence type="ECO:0000256" key="3">
    <source>
        <dbReference type="ARBA" id="ARBA00022475"/>
    </source>
</evidence>
<protein>
    <recommendedName>
        <fullName evidence="10">Protein export membrane protein SecD/SecF C-terminal domain-containing protein</fullName>
    </recommendedName>
</protein>
<dbReference type="EMBL" id="PFEE01000052">
    <property type="protein sequence ID" value="PJE63600.1"/>
    <property type="molecule type" value="Genomic_DNA"/>
</dbReference>
<feature type="non-terminal residue" evidence="11">
    <location>
        <position position="216"/>
    </location>
</feature>
<feature type="domain" description="Protein export membrane protein SecD/SecF C-terminal" evidence="10">
    <location>
        <begin position="87"/>
        <end position="216"/>
    </location>
</feature>
<dbReference type="GO" id="GO:0005886">
    <property type="term" value="C:plasma membrane"/>
    <property type="evidence" value="ECO:0007669"/>
    <property type="project" value="UniProtKB-SubCell"/>
</dbReference>
<evidence type="ECO:0000313" key="11">
    <source>
        <dbReference type="EMBL" id="PJE63600.1"/>
    </source>
</evidence>
<keyword evidence="2" id="KW-0813">Transport</keyword>
<dbReference type="InterPro" id="IPR022813">
    <property type="entry name" value="SecD/SecF_arch_bac"/>
</dbReference>
<evidence type="ECO:0000256" key="4">
    <source>
        <dbReference type="ARBA" id="ARBA00022692"/>
    </source>
</evidence>